<proteinExistence type="predicted"/>
<feature type="transmembrane region" description="Helical" evidence="1">
    <location>
        <begin position="205"/>
        <end position="227"/>
    </location>
</feature>
<feature type="transmembrane region" description="Helical" evidence="1">
    <location>
        <begin position="12"/>
        <end position="35"/>
    </location>
</feature>
<dbReference type="OrthoDB" id="9813172at2"/>
<dbReference type="Pfam" id="PF14808">
    <property type="entry name" value="TMEM164"/>
    <property type="match status" value="1"/>
</dbReference>
<feature type="transmembrane region" description="Helical" evidence="1">
    <location>
        <begin position="71"/>
        <end position="93"/>
    </location>
</feature>
<dbReference type="EMBL" id="JPVQ01000080">
    <property type="protein sequence ID" value="KGR85299.1"/>
    <property type="molecule type" value="Genomic_DNA"/>
</dbReference>
<evidence type="ECO:0008006" key="4">
    <source>
        <dbReference type="Google" id="ProtNLM"/>
    </source>
</evidence>
<keyword evidence="1" id="KW-0472">Membrane</keyword>
<dbReference type="RefSeq" id="WP_036180454.1">
    <property type="nucleotide sequence ID" value="NZ_AVCZ01000080.1"/>
</dbReference>
<gene>
    <name evidence="2" type="ORF">CD30_19200</name>
</gene>
<sequence length="236" mass="27643">MIFETSTEKNPFVRFSTVHLISIFLFFLGIILLFIFRKKINETFTRIFFVSIILLLEIGYHIWLITNNLWAASHALPLQLCSISLILCIILLLTNNKTTFEIVFFIGIAGALQAIFTPELFYNFPHFRFLHFFINHILIIWVCLFYVWIKKYTISFISIFKSFVFLHMAALIAFVANIITGGNYMFLSRKPATSSALDYFGDYPWYILSLEGIALVLFTILYLPFLWHNKKMKNIS</sequence>
<keyword evidence="3" id="KW-1185">Reference proteome</keyword>
<evidence type="ECO:0000313" key="2">
    <source>
        <dbReference type="EMBL" id="KGR85299.1"/>
    </source>
</evidence>
<reference evidence="2 3" key="1">
    <citation type="submission" date="2014-02" db="EMBL/GenBank/DDBJ databases">
        <title>Draft genome sequence of Lysinibacillus massiliensis CCUG 49529.</title>
        <authorList>
            <person name="Zhang F."/>
            <person name="Wang G."/>
            <person name="Zhang L."/>
        </authorList>
    </citation>
    <scope>NUCLEOTIDE SEQUENCE [LARGE SCALE GENOMIC DNA]</scope>
    <source>
        <strain evidence="2 3">CCUG 49529</strain>
    </source>
</reference>
<organism evidence="2 3">
    <name type="scientific">Ureibacillus massiliensis 4400831 = CIP 108448 = CCUG 49529</name>
    <dbReference type="NCBI Taxonomy" id="1211035"/>
    <lineage>
        <taxon>Bacteria</taxon>
        <taxon>Bacillati</taxon>
        <taxon>Bacillota</taxon>
        <taxon>Bacilli</taxon>
        <taxon>Bacillales</taxon>
        <taxon>Caryophanaceae</taxon>
        <taxon>Ureibacillus</taxon>
    </lineage>
</organism>
<dbReference type="eggNOG" id="COG5522">
    <property type="taxonomic scope" value="Bacteria"/>
</dbReference>
<keyword evidence="1" id="KW-0812">Transmembrane</keyword>
<dbReference type="Proteomes" id="UP000030595">
    <property type="component" value="Unassembled WGS sequence"/>
</dbReference>
<dbReference type="NCBIfam" id="TIGR02206">
    <property type="entry name" value="intg_mem_TP0381"/>
    <property type="match status" value="1"/>
</dbReference>
<feature type="transmembrane region" description="Helical" evidence="1">
    <location>
        <begin position="160"/>
        <end position="185"/>
    </location>
</feature>
<name>A0A0A3IKN7_9BACL</name>
<dbReference type="InterPro" id="IPR011737">
    <property type="entry name" value="CHP02206_TP0381"/>
</dbReference>
<accession>A0A0A3IKN7</accession>
<comment type="caution">
    <text evidence="2">The sequence shown here is derived from an EMBL/GenBank/DDBJ whole genome shotgun (WGS) entry which is preliminary data.</text>
</comment>
<feature type="transmembrane region" description="Helical" evidence="1">
    <location>
        <begin position="47"/>
        <end position="65"/>
    </location>
</feature>
<dbReference type="AlphaFoldDB" id="A0A0A3IKN7"/>
<feature type="transmembrane region" description="Helical" evidence="1">
    <location>
        <begin position="129"/>
        <end position="148"/>
    </location>
</feature>
<keyword evidence="1" id="KW-1133">Transmembrane helix</keyword>
<protein>
    <recommendedName>
        <fullName evidence="4">ABC transporter permease</fullName>
    </recommendedName>
</protein>
<evidence type="ECO:0000313" key="3">
    <source>
        <dbReference type="Proteomes" id="UP000030595"/>
    </source>
</evidence>
<evidence type="ECO:0000256" key="1">
    <source>
        <dbReference type="SAM" id="Phobius"/>
    </source>
</evidence>
<feature type="transmembrane region" description="Helical" evidence="1">
    <location>
        <begin position="100"/>
        <end position="117"/>
    </location>
</feature>